<feature type="binding site" evidence="8">
    <location>
        <position position="240"/>
    </location>
    <ligand>
        <name>a purine D-ribonucleoside</name>
        <dbReference type="ChEBI" id="CHEBI:142355"/>
    </ligand>
</feature>
<comment type="similarity">
    <text evidence="3 7">Belongs to the PNP/MTAP phosphorylase family.</text>
</comment>
<accession>A0A172RXR2</accession>
<feature type="binding site" evidence="8">
    <location>
        <position position="198"/>
    </location>
    <ligand>
        <name>a purine D-ribonucleoside</name>
        <dbReference type="ChEBI" id="CHEBI:142355"/>
    </ligand>
</feature>
<keyword evidence="11" id="KW-1185">Reference proteome</keyword>
<proteinExistence type="inferred from homology"/>
<evidence type="ECO:0000259" key="9">
    <source>
        <dbReference type="Pfam" id="PF01048"/>
    </source>
</evidence>
<feature type="binding site" evidence="8">
    <location>
        <position position="66"/>
    </location>
    <ligand>
        <name>phosphate</name>
        <dbReference type="ChEBI" id="CHEBI:43474"/>
    </ligand>
</feature>
<dbReference type="OrthoDB" id="1523230at2"/>
<dbReference type="Gene3D" id="3.40.50.1580">
    <property type="entry name" value="Nucleoside phosphorylase domain"/>
    <property type="match status" value="1"/>
</dbReference>
<dbReference type="EC" id="2.4.2.1" evidence="7"/>
<dbReference type="InterPro" id="IPR011268">
    <property type="entry name" value="Purine_phosphorylase"/>
</dbReference>
<dbReference type="CDD" id="cd09009">
    <property type="entry name" value="PNP-EcPNPII_like"/>
    <property type="match status" value="1"/>
</dbReference>
<dbReference type="Proteomes" id="UP000182975">
    <property type="component" value="Unassembled WGS sequence"/>
</dbReference>
<keyword evidence="5 7" id="KW-0808">Transferase</keyword>
<evidence type="ECO:0000256" key="5">
    <source>
        <dbReference type="ARBA" id="ARBA00022679"/>
    </source>
</evidence>
<name>A0A172RXR2_9ACTN</name>
<dbReference type="PATRIC" id="fig|79604.3.peg.931"/>
<feature type="binding site" evidence="8">
    <location>
        <position position="118"/>
    </location>
    <ligand>
        <name>phosphate</name>
        <dbReference type="ChEBI" id="CHEBI:43474"/>
    </ligand>
</feature>
<comment type="catalytic activity">
    <reaction evidence="6">
        <text>a purine 2'-deoxy-D-ribonucleoside + phosphate = a purine nucleobase + 2-deoxy-alpha-D-ribose 1-phosphate</text>
        <dbReference type="Rhea" id="RHEA:36431"/>
        <dbReference type="ChEBI" id="CHEBI:26386"/>
        <dbReference type="ChEBI" id="CHEBI:43474"/>
        <dbReference type="ChEBI" id="CHEBI:57259"/>
        <dbReference type="ChEBI" id="CHEBI:142361"/>
        <dbReference type="EC" id="2.4.2.1"/>
    </reaction>
</comment>
<sequence>MSSENILSQHLDEAASYIQGIIGPRTFSLGLVLGSGLNPLADSIEDPIVIPFGDVPHMQVSTAEGHKGQFVCGTLSGKSVLAMQGRLHAYEGYSSTQVAFPIWLMQRLGVPAMCTTNAAGGINEQYRPGDFCVMRDHINLTGRNPIANPDAAALAERFFSMTDCYDPALRATALRVAEERGIRAHEGVYLGLLGPSFETPAEIRAFRVLGADTVAMSVVEEVIAARHVGMRVLGISLVSNMAAGIGAVDGAGGASPSGEEVMVLAKTREKQFELLIRGIVETL</sequence>
<feature type="binding site" evidence="8">
    <location>
        <position position="35"/>
    </location>
    <ligand>
        <name>phosphate</name>
        <dbReference type="ChEBI" id="CHEBI:43474"/>
    </ligand>
</feature>
<dbReference type="GO" id="GO:0005737">
    <property type="term" value="C:cytoplasm"/>
    <property type="evidence" value="ECO:0007669"/>
    <property type="project" value="TreeGrafter"/>
</dbReference>
<gene>
    <name evidence="10" type="ORF">SAMN02910314_01848</name>
</gene>
<evidence type="ECO:0000256" key="4">
    <source>
        <dbReference type="ARBA" id="ARBA00022676"/>
    </source>
</evidence>
<evidence type="ECO:0000256" key="2">
    <source>
        <dbReference type="ARBA" id="ARBA00005058"/>
    </source>
</evidence>
<organism evidence="10 11">
    <name type="scientific">Denitrobacterium detoxificans</name>
    <dbReference type="NCBI Taxonomy" id="79604"/>
    <lineage>
        <taxon>Bacteria</taxon>
        <taxon>Bacillati</taxon>
        <taxon>Actinomycetota</taxon>
        <taxon>Coriobacteriia</taxon>
        <taxon>Eggerthellales</taxon>
        <taxon>Eggerthellaceae</taxon>
        <taxon>Denitrobacterium</taxon>
    </lineage>
</organism>
<dbReference type="NCBIfam" id="NF006054">
    <property type="entry name" value="PRK08202.1"/>
    <property type="match status" value="1"/>
</dbReference>
<evidence type="ECO:0000256" key="6">
    <source>
        <dbReference type="ARBA" id="ARBA00048556"/>
    </source>
</evidence>
<dbReference type="KEGG" id="ddt:AAY81_04575"/>
<dbReference type="SUPFAM" id="SSF53167">
    <property type="entry name" value="Purine and uridine phosphorylases"/>
    <property type="match status" value="1"/>
</dbReference>
<dbReference type="GO" id="GO:0004731">
    <property type="term" value="F:purine-nucleoside phosphorylase activity"/>
    <property type="evidence" value="ECO:0007669"/>
    <property type="project" value="UniProtKB-EC"/>
</dbReference>
<dbReference type="AlphaFoldDB" id="A0A172RXR2"/>
<evidence type="ECO:0000256" key="1">
    <source>
        <dbReference type="ARBA" id="ARBA00002678"/>
    </source>
</evidence>
<dbReference type="NCBIfam" id="TIGR01697">
    <property type="entry name" value="PNPH-PUNA-XAPA"/>
    <property type="match status" value="1"/>
</dbReference>
<dbReference type="UniPathway" id="UPA00606"/>
<evidence type="ECO:0000256" key="3">
    <source>
        <dbReference type="ARBA" id="ARBA00006751"/>
    </source>
</evidence>
<dbReference type="STRING" id="79604.AAY81_04575"/>
<protein>
    <recommendedName>
        <fullName evidence="7">Purine nucleoside phosphorylase</fullName>
        <ecNumber evidence="7">2.4.2.1</ecNumber>
    </recommendedName>
    <alternativeName>
        <fullName evidence="7">Inosine-guanosine phosphorylase</fullName>
    </alternativeName>
</protein>
<feature type="binding site" evidence="8">
    <location>
        <begin position="86"/>
        <end position="88"/>
    </location>
    <ligand>
        <name>phosphate</name>
        <dbReference type="ChEBI" id="CHEBI:43474"/>
    </ligand>
</feature>
<dbReference type="GO" id="GO:0009116">
    <property type="term" value="P:nucleoside metabolic process"/>
    <property type="evidence" value="ECO:0007669"/>
    <property type="project" value="InterPro"/>
</dbReference>
<evidence type="ECO:0000256" key="7">
    <source>
        <dbReference type="PIRNR" id="PIRNR000477"/>
    </source>
</evidence>
<keyword evidence="4 7" id="KW-0328">Glycosyltransferase</keyword>
<feature type="domain" description="Nucleoside phosphorylase" evidence="9">
    <location>
        <begin position="29"/>
        <end position="276"/>
    </location>
</feature>
<dbReference type="RefSeq" id="WP_066661925.1">
    <property type="nucleotide sequence ID" value="NZ_CP011402.1"/>
</dbReference>
<evidence type="ECO:0000256" key="8">
    <source>
        <dbReference type="PIRSR" id="PIRSR000477-2"/>
    </source>
</evidence>
<dbReference type="InterPro" id="IPR000845">
    <property type="entry name" value="Nucleoside_phosphorylase_d"/>
</dbReference>
<dbReference type="EMBL" id="FOEC01000016">
    <property type="protein sequence ID" value="SEO99294.1"/>
    <property type="molecule type" value="Genomic_DNA"/>
</dbReference>
<dbReference type="InterPro" id="IPR035994">
    <property type="entry name" value="Nucleoside_phosphorylase_sf"/>
</dbReference>
<evidence type="ECO:0000313" key="11">
    <source>
        <dbReference type="Proteomes" id="UP000182975"/>
    </source>
</evidence>
<reference evidence="11" key="1">
    <citation type="submission" date="2016-10" db="EMBL/GenBank/DDBJ databases">
        <authorList>
            <person name="Varghese N."/>
        </authorList>
    </citation>
    <scope>NUCLEOTIDE SEQUENCE [LARGE SCALE GENOMIC DNA]</scope>
    <source>
        <strain evidence="11">DSM 21843</strain>
    </source>
</reference>
<evidence type="ECO:0000313" key="10">
    <source>
        <dbReference type="EMBL" id="SEO99294.1"/>
    </source>
</evidence>
<dbReference type="PANTHER" id="PTHR11904">
    <property type="entry name" value="METHYLTHIOADENOSINE/PURINE NUCLEOSIDE PHOSPHORYLASE"/>
    <property type="match status" value="1"/>
</dbReference>
<dbReference type="PIRSF" id="PIRSF000477">
    <property type="entry name" value="PurNPase"/>
    <property type="match status" value="1"/>
</dbReference>
<comment type="pathway">
    <text evidence="2 7">Purine metabolism; purine nucleoside salvage.</text>
</comment>
<comment type="function">
    <text evidence="1">The purine nucleoside phosphorylases catalyze the phosphorolytic breakdown of the N-glycosidic bond in the beta-(deoxy)ribonucleoside molecules, with the formation of the corresponding free purine bases and pentose-1-phosphate. Cleaves guanosine, inosine, 2'-deoxyguanosine and 2'-deoxyinosine.</text>
</comment>
<feature type="binding site" evidence="8">
    <location>
        <position position="217"/>
    </location>
    <ligand>
        <name>phosphate</name>
        <dbReference type="ChEBI" id="CHEBI:43474"/>
    </ligand>
</feature>
<dbReference type="Pfam" id="PF01048">
    <property type="entry name" value="PNP_UDP_1"/>
    <property type="match status" value="1"/>
</dbReference>
<dbReference type="PANTHER" id="PTHR11904:SF9">
    <property type="entry name" value="PURINE NUCLEOSIDE PHOSPHORYLASE-RELATED"/>
    <property type="match status" value="1"/>
</dbReference>